<dbReference type="InterPro" id="IPR005754">
    <property type="entry name" value="Sortase"/>
</dbReference>
<accession>A0A1F7I0I0</accession>
<dbReference type="EMBL" id="MGAC01000050">
    <property type="protein sequence ID" value="OGK36876.1"/>
    <property type="molecule type" value="Genomic_DNA"/>
</dbReference>
<dbReference type="InterPro" id="IPR023365">
    <property type="entry name" value="Sortase_dom-sf"/>
</dbReference>
<dbReference type="NCBIfam" id="TIGR01076">
    <property type="entry name" value="sortase_fam"/>
    <property type="match status" value="1"/>
</dbReference>
<gene>
    <name evidence="3" type="ORF">A3F03_04560</name>
</gene>
<keyword evidence="1" id="KW-0378">Hydrolase</keyword>
<evidence type="ECO:0000313" key="3">
    <source>
        <dbReference type="EMBL" id="OGK36876.1"/>
    </source>
</evidence>
<dbReference type="SUPFAM" id="SSF63817">
    <property type="entry name" value="Sortase"/>
    <property type="match status" value="1"/>
</dbReference>
<keyword evidence="2" id="KW-0472">Membrane</keyword>
<dbReference type="Pfam" id="PF04203">
    <property type="entry name" value="Sortase"/>
    <property type="match status" value="1"/>
</dbReference>
<keyword evidence="2" id="KW-1133">Transmembrane helix</keyword>
<evidence type="ECO:0000256" key="2">
    <source>
        <dbReference type="SAM" id="Phobius"/>
    </source>
</evidence>
<dbReference type="AlphaFoldDB" id="A0A1F7I0I0"/>
<sequence length="246" mass="28090">MAIRAYVKEKQKGRVQTTVHLMSYVSLMAGAVLLFWAYYPIISFEIYSRLFINQILNTPIPRSEIATSLSNVQQVLGSYNAFSSNLRDFVQANVWFPSKPQNLVAINLAVKKYTMSIPKLNINNAQVLVGGEDLSKSLVHYLPQSLPGEYGNVAIFGHSTLPQMYNVKDYKTIFTHLPSLEKGDKVYATVENREYEYEVYDMFIVKPEQVSVLEQKLDDAYLTLITCVPPGTYWNRLVVRAKMVKR</sequence>
<dbReference type="GO" id="GO:0016787">
    <property type="term" value="F:hydrolase activity"/>
    <property type="evidence" value="ECO:0007669"/>
    <property type="project" value="UniProtKB-KW"/>
</dbReference>
<proteinExistence type="predicted"/>
<comment type="caution">
    <text evidence="3">The sequence shown here is derived from an EMBL/GenBank/DDBJ whole genome shotgun (WGS) entry which is preliminary data.</text>
</comment>
<dbReference type="Proteomes" id="UP000176803">
    <property type="component" value="Unassembled WGS sequence"/>
</dbReference>
<reference evidence="3 4" key="1">
    <citation type="journal article" date="2016" name="Nat. Commun.">
        <title>Thousands of microbial genomes shed light on interconnected biogeochemical processes in an aquifer system.</title>
        <authorList>
            <person name="Anantharaman K."/>
            <person name="Brown C.T."/>
            <person name="Hug L.A."/>
            <person name="Sharon I."/>
            <person name="Castelle C.J."/>
            <person name="Probst A.J."/>
            <person name="Thomas B.C."/>
            <person name="Singh A."/>
            <person name="Wilkins M.J."/>
            <person name="Karaoz U."/>
            <person name="Brodie E.L."/>
            <person name="Williams K.H."/>
            <person name="Hubbard S.S."/>
            <person name="Banfield J.F."/>
        </authorList>
    </citation>
    <scope>NUCLEOTIDE SEQUENCE [LARGE SCALE GENOMIC DNA]</scope>
</reference>
<dbReference type="InterPro" id="IPR042000">
    <property type="entry name" value="Sortase_D_2"/>
</dbReference>
<dbReference type="Gene3D" id="2.40.260.10">
    <property type="entry name" value="Sortase"/>
    <property type="match status" value="1"/>
</dbReference>
<name>A0A1F7I0I0_9BACT</name>
<feature type="transmembrane region" description="Helical" evidence="2">
    <location>
        <begin position="21"/>
        <end position="39"/>
    </location>
</feature>
<evidence type="ECO:0000313" key="4">
    <source>
        <dbReference type="Proteomes" id="UP000176803"/>
    </source>
</evidence>
<dbReference type="CDD" id="cd06166">
    <property type="entry name" value="Sortase_D_2"/>
    <property type="match status" value="1"/>
</dbReference>
<organism evidence="3 4">
    <name type="scientific">Candidatus Roizmanbacteria bacterium RIFCSPHIGHO2_12_FULL_41_11</name>
    <dbReference type="NCBI Taxonomy" id="1802052"/>
    <lineage>
        <taxon>Bacteria</taxon>
        <taxon>Candidatus Roizmaniibacteriota</taxon>
    </lineage>
</organism>
<keyword evidence="2" id="KW-0812">Transmembrane</keyword>
<evidence type="ECO:0000256" key="1">
    <source>
        <dbReference type="ARBA" id="ARBA00022801"/>
    </source>
</evidence>
<protein>
    <recommendedName>
        <fullName evidence="5">Sortase</fullName>
    </recommendedName>
</protein>
<evidence type="ECO:0008006" key="5">
    <source>
        <dbReference type="Google" id="ProtNLM"/>
    </source>
</evidence>